<name>A0A1W2FSM6_9PSEU</name>
<dbReference type="SUPFAM" id="SSF52540">
    <property type="entry name" value="P-loop containing nucleoside triphosphate hydrolases"/>
    <property type="match status" value="1"/>
</dbReference>
<feature type="region of interest" description="Disordered" evidence="2">
    <location>
        <begin position="1026"/>
        <end position="1080"/>
    </location>
</feature>
<keyword evidence="3" id="KW-0378">Hydrolase</keyword>
<dbReference type="InterPro" id="IPR027417">
    <property type="entry name" value="P-loop_NTPase"/>
</dbReference>
<proteinExistence type="predicted"/>
<dbReference type="Pfam" id="PF13558">
    <property type="entry name" value="SbcC_Walker_B"/>
    <property type="match status" value="1"/>
</dbReference>
<keyword evidence="3" id="KW-0540">Nuclease</keyword>
<keyword evidence="1" id="KW-0175">Coiled coil</keyword>
<dbReference type="STRING" id="40571.SAMN05660733_07822"/>
<dbReference type="EMBL" id="FWYC01000022">
    <property type="protein sequence ID" value="SMD24732.1"/>
    <property type="molecule type" value="Genomic_DNA"/>
</dbReference>
<protein>
    <submittedName>
        <fullName evidence="3">Putative exonuclease SbcCD, C subunit</fullName>
    </submittedName>
</protein>
<keyword evidence="4" id="KW-1185">Reference proteome</keyword>
<keyword evidence="3" id="KW-0269">Exonuclease</keyword>
<evidence type="ECO:0000313" key="4">
    <source>
        <dbReference type="Proteomes" id="UP000192840"/>
    </source>
</evidence>
<dbReference type="Gene3D" id="3.40.50.300">
    <property type="entry name" value="P-loop containing nucleotide triphosphate hydrolases"/>
    <property type="match status" value="1"/>
</dbReference>
<feature type="compositionally biased region" description="Basic and acidic residues" evidence="2">
    <location>
        <begin position="633"/>
        <end position="643"/>
    </location>
</feature>
<reference evidence="4" key="1">
    <citation type="submission" date="2017-04" db="EMBL/GenBank/DDBJ databases">
        <authorList>
            <person name="Varghese N."/>
            <person name="Submissions S."/>
        </authorList>
    </citation>
    <scope>NUCLEOTIDE SEQUENCE [LARGE SCALE GENOMIC DNA]</scope>
    <source>
        <strain evidence="4">DSM 44073</strain>
    </source>
</reference>
<evidence type="ECO:0000313" key="3">
    <source>
        <dbReference type="EMBL" id="SMD24732.1"/>
    </source>
</evidence>
<organism evidence="3 4">
    <name type="scientific">Lentzea albidocapillata</name>
    <dbReference type="NCBI Taxonomy" id="40571"/>
    <lineage>
        <taxon>Bacteria</taxon>
        <taxon>Bacillati</taxon>
        <taxon>Actinomycetota</taxon>
        <taxon>Actinomycetes</taxon>
        <taxon>Pseudonocardiales</taxon>
        <taxon>Pseudonocardiaceae</taxon>
        <taxon>Lentzea</taxon>
    </lineage>
</organism>
<feature type="coiled-coil region" evidence="1">
    <location>
        <begin position="910"/>
        <end position="1024"/>
    </location>
</feature>
<dbReference type="GO" id="GO:0004527">
    <property type="term" value="F:exonuclease activity"/>
    <property type="evidence" value="ECO:0007669"/>
    <property type="project" value="UniProtKB-KW"/>
</dbReference>
<dbReference type="eggNOG" id="COG1196">
    <property type="taxonomic scope" value="Bacteria"/>
</dbReference>
<dbReference type="Proteomes" id="UP000192840">
    <property type="component" value="Unassembled WGS sequence"/>
</dbReference>
<sequence length="1652" mass="180228">MSITDHPVTRLTAVRDQPVVGEPAAEGRWQPTRAGAVNSWAWADELLVFADGWMTLTGPNGSGKSLTASMLVTLLIDGDTSQTALSVSGKAAGTLTSRHTDRNDREDRTGAWWLEYGMRDEATGEKTYLTTGLWLRAVSGNLQRAFFIAPGRVGQELVLAQQGNPVRVDELAAQLATADGELFTSVASLKSKASGHLTAIGDEPGYRNAVRTRLFAPLDEVQFDALVGVLRSLRSLRTAEAIPPAQMRAVLTEALPALDSERLTVIGEAMERISELETQLGDMRYEAKQLVATDNRYQRYVSAVVELEAAQLAAANTDFDAQTRRTRDATGKLEAAKQTQDDTARRLNELNSEISTLEGRRDAADAALRDHAGAELPLLERRAHELEVEAGRALSRAEEAEELAVNAVEQATAAADNAHEGIGHLAQLTEELRAASREVGADAALERLFDATAVLTASDEHALASVDIEQTCSTPLAWVVMRTDQVSRVENALSKHAEVQAQERSCAEDVRRCERVEDESRQRADHSAAGRQAAERRLTEAISAWGKRATHLGAVPAEVVESTTSEGDRMRLDRISAWITDAANSARSRIDTAGRLTAAETAKVLLEQAQQALVAARSDEAEAVSTIDATAHDLESTRDRARLEEEDDEERRAAATRTYESAVSVAQQELAQADLAAAQARSAADRSAVNWAEDALRWRGGARFLTEVALPEPEPGVDPFTARLAVEQEHNETSGRLNVFLNSARTDVERARTVVTGVESRLLAARRAAPTPAPPPWRTRDDGPGEPLWALVDFADDLTPAETDLIEGALLVAGLLDALVTPDGVAVAGDVVITADNPVTGRSLADLLRLEVSPAVPADRIEALLRSIPADHLLERGHVSTGVLTAAAPNGYQAEFIGRTTRERRRLRLVADLETELDEAVAALSREEEKVATCESDILVAAAERDSFPSFSALIGAREEAARLLSEASATLNRTTRRIAEAEQARAREYAALESAAAARVAVIAAAVERLRHAERILDTAARKTADAMRLEDDRAQRSAEASDALDRAVRAQREADDERQSFPAFDDVRAAGAEEDRNAEDLRRAGAAVLAAAERHRDAGEEVRQALRELNHAASLPDRSLLPTQSVGLKAHGSCVVRLGHQVELWRHAAERSTELVRQARIVAATAAQRAAASGRAKDEAELAKLTAVREAATLAETRQLHGAEYEELRATREKIGTELAGTKNAAVVMSDENKKAGEAAAAARATLEGIAPQREAAERRRDDCVRQIGKLVDERLATMPEDLRDEAGRPAHLTAALSWARRLLQHHSGGSDRLETLRQARARALTQLESTARSTSTALARFDRQVVMETVEGTDWRRAVVADPGAGRGEDLHIAVGKLESTAAQLEEDLRDDVKRTLKTSLFTQLRRDILVRMDAAKELVRQIRGTLAEVRTGVADVGVQVEWVVREEDDAKRMVKLIGLPQSDDVFEDMYTVLRNRMNEKAGDSWKDRVAHTFDYRSWHEWKISVTHASFTGPNQERFREVNARSNPLETLSTGERRLATMLPLLAAAWSMYSGADYRGPRWISIDEIDAAFDEPNLRQVLALLRSWQFDVLATAPFITPMIKKEAGRVVLHEVVTIGKKRITVPWLWSGRGEPQVLTLDLVVGASTP</sequence>
<evidence type="ECO:0000256" key="1">
    <source>
        <dbReference type="SAM" id="Coils"/>
    </source>
</evidence>
<gene>
    <name evidence="3" type="ORF">SAMN05660733_07822</name>
</gene>
<feature type="compositionally biased region" description="Basic and acidic residues" evidence="2">
    <location>
        <begin position="1045"/>
        <end position="1080"/>
    </location>
</feature>
<feature type="region of interest" description="Disordered" evidence="2">
    <location>
        <begin position="633"/>
        <end position="652"/>
    </location>
</feature>
<feature type="coiled-coil region" evidence="1">
    <location>
        <begin position="333"/>
        <end position="417"/>
    </location>
</feature>
<feature type="compositionally biased region" description="Basic and acidic residues" evidence="2">
    <location>
        <begin position="1026"/>
        <end position="1038"/>
    </location>
</feature>
<accession>A0A1W2FSM6</accession>
<evidence type="ECO:0000256" key="2">
    <source>
        <dbReference type="SAM" id="MobiDB-lite"/>
    </source>
</evidence>